<evidence type="ECO:0000313" key="2">
    <source>
        <dbReference type="EMBL" id="RYR15063.1"/>
    </source>
</evidence>
<protein>
    <submittedName>
        <fullName evidence="2">Uncharacterized protein</fullName>
    </submittedName>
</protein>
<evidence type="ECO:0000313" key="4">
    <source>
        <dbReference type="Proteomes" id="UP000289738"/>
    </source>
</evidence>
<proteinExistence type="predicted"/>
<dbReference type="Proteomes" id="UP000289738">
    <property type="component" value="Chromosome A07"/>
</dbReference>
<dbReference type="Proteomes" id="UP000289738">
    <property type="component" value="Chromosome B08"/>
</dbReference>
<sequence>MGESLTEQCRVEVEGLRVVNFFSRRRSNDGIRGISIG</sequence>
<evidence type="ECO:0000313" key="1">
    <source>
        <dbReference type="EMBL" id="RYQ94349.1"/>
    </source>
</evidence>
<comment type="caution">
    <text evidence="2">The sequence shown here is derived from an EMBL/GenBank/DDBJ whole genome shotgun (WGS) entry which is preliminary data.</text>
</comment>
<dbReference type="Proteomes" id="UP000289738">
    <property type="component" value="Chromosome B04"/>
</dbReference>
<name>A0A444ZLM0_ARAHY</name>
<keyword evidence="4" id="KW-1185">Reference proteome</keyword>
<gene>
    <name evidence="3" type="ORF">Ahy_A07g035961</name>
    <name evidence="2" type="ORF">Ahy_B04g071801</name>
    <name evidence="1" type="ORF">Ahy_B08g089250</name>
</gene>
<accession>A0A444ZLM0</accession>
<organism evidence="2 4">
    <name type="scientific">Arachis hypogaea</name>
    <name type="common">Peanut</name>
    <dbReference type="NCBI Taxonomy" id="3818"/>
    <lineage>
        <taxon>Eukaryota</taxon>
        <taxon>Viridiplantae</taxon>
        <taxon>Streptophyta</taxon>
        <taxon>Embryophyta</taxon>
        <taxon>Tracheophyta</taxon>
        <taxon>Spermatophyta</taxon>
        <taxon>Magnoliopsida</taxon>
        <taxon>eudicotyledons</taxon>
        <taxon>Gunneridae</taxon>
        <taxon>Pentapetalae</taxon>
        <taxon>rosids</taxon>
        <taxon>fabids</taxon>
        <taxon>Fabales</taxon>
        <taxon>Fabaceae</taxon>
        <taxon>Papilionoideae</taxon>
        <taxon>50 kb inversion clade</taxon>
        <taxon>dalbergioids sensu lato</taxon>
        <taxon>Dalbergieae</taxon>
        <taxon>Pterocarpus clade</taxon>
        <taxon>Arachis</taxon>
    </lineage>
</organism>
<dbReference type="EMBL" id="SDMP01000007">
    <property type="protein sequence ID" value="RYR49457.1"/>
    <property type="molecule type" value="Genomic_DNA"/>
</dbReference>
<reference evidence="2 4" key="1">
    <citation type="submission" date="2019-01" db="EMBL/GenBank/DDBJ databases">
        <title>Sequencing of cultivated peanut Arachis hypogaea provides insights into genome evolution and oil improvement.</title>
        <authorList>
            <person name="Chen X."/>
        </authorList>
    </citation>
    <scope>NUCLEOTIDE SEQUENCE [LARGE SCALE GENOMIC DNA]</scope>
    <source>
        <strain evidence="4">cv. Fuhuasheng</strain>
        <strain evidence="2">GDAAS-fuhuasheng2018</strain>
        <tissue evidence="2">Leaves</tissue>
    </source>
</reference>
<dbReference type="EMBL" id="SDMP01000018">
    <property type="protein sequence ID" value="RYQ94349.1"/>
    <property type="molecule type" value="Genomic_DNA"/>
</dbReference>
<dbReference type="AlphaFoldDB" id="A0A444ZLM0"/>
<dbReference type="EMBL" id="SDMP01000014">
    <property type="protein sequence ID" value="RYR15063.1"/>
    <property type="molecule type" value="Genomic_DNA"/>
</dbReference>
<evidence type="ECO:0000313" key="3">
    <source>
        <dbReference type="EMBL" id="RYR49457.1"/>
    </source>
</evidence>